<accession>A0ABD2WUI2</accession>
<organism evidence="1 2">
    <name type="scientific">Trichogramma kaykai</name>
    <dbReference type="NCBI Taxonomy" id="54128"/>
    <lineage>
        <taxon>Eukaryota</taxon>
        <taxon>Metazoa</taxon>
        <taxon>Ecdysozoa</taxon>
        <taxon>Arthropoda</taxon>
        <taxon>Hexapoda</taxon>
        <taxon>Insecta</taxon>
        <taxon>Pterygota</taxon>
        <taxon>Neoptera</taxon>
        <taxon>Endopterygota</taxon>
        <taxon>Hymenoptera</taxon>
        <taxon>Apocrita</taxon>
        <taxon>Proctotrupomorpha</taxon>
        <taxon>Chalcidoidea</taxon>
        <taxon>Trichogrammatidae</taxon>
        <taxon>Trichogramma</taxon>
    </lineage>
</organism>
<name>A0ABD2WUI2_9HYME</name>
<evidence type="ECO:0000313" key="1">
    <source>
        <dbReference type="EMBL" id="KAL3396706.1"/>
    </source>
</evidence>
<keyword evidence="2" id="KW-1185">Reference proteome</keyword>
<protein>
    <submittedName>
        <fullName evidence="1">Uncharacterized protein</fullName>
    </submittedName>
</protein>
<dbReference type="AlphaFoldDB" id="A0ABD2WUI2"/>
<comment type="caution">
    <text evidence="1">The sequence shown here is derived from an EMBL/GenBank/DDBJ whole genome shotgun (WGS) entry which is preliminary data.</text>
</comment>
<dbReference type="EMBL" id="JBJJXI010000069">
    <property type="protein sequence ID" value="KAL3396706.1"/>
    <property type="molecule type" value="Genomic_DNA"/>
</dbReference>
<gene>
    <name evidence="1" type="ORF">TKK_009308</name>
</gene>
<dbReference type="Proteomes" id="UP001627154">
    <property type="component" value="Unassembled WGS sequence"/>
</dbReference>
<proteinExistence type="predicted"/>
<evidence type="ECO:0000313" key="2">
    <source>
        <dbReference type="Proteomes" id="UP001627154"/>
    </source>
</evidence>
<sequence length="135" mass="15548">MKSTLKSENSESFSALDPTQLDFQGLIVGLQSAYKDSKNDSVRTALRMMCALAFVPVDDVEKVFDLFKEQEELPEVFRIKVVPYFELGQAVRKKPDGHFVTVKDRIINIVMRSDEYVEDDSQLKYIKDLGHYLHL</sequence>
<reference evidence="1 2" key="1">
    <citation type="journal article" date="2024" name="bioRxiv">
        <title>A reference genome for Trichogramma kaykai: A tiny desert-dwelling parasitoid wasp with competing sex-ratio distorters.</title>
        <authorList>
            <person name="Culotta J."/>
            <person name="Lindsey A.R."/>
        </authorList>
    </citation>
    <scope>NUCLEOTIDE SEQUENCE [LARGE SCALE GENOMIC DNA]</scope>
    <source>
        <strain evidence="1 2">KSX58</strain>
    </source>
</reference>